<feature type="transmembrane region" description="Helical" evidence="2">
    <location>
        <begin position="243"/>
        <end position="266"/>
    </location>
</feature>
<accession>A0AA39CGU6</accession>
<protein>
    <submittedName>
        <fullName evidence="3">Uncharacterized protein</fullName>
    </submittedName>
</protein>
<keyword evidence="2" id="KW-0812">Transmembrane</keyword>
<evidence type="ECO:0000256" key="1">
    <source>
        <dbReference type="SAM" id="MobiDB-lite"/>
    </source>
</evidence>
<gene>
    <name evidence="3" type="ORF">H2200_007696</name>
</gene>
<evidence type="ECO:0000256" key="2">
    <source>
        <dbReference type="SAM" id="Phobius"/>
    </source>
</evidence>
<comment type="caution">
    <text evidence="3">The sequence shown here is derived from an EMBL/GenBank/DDBJ whole genome shotgun (WGS) entry which is preliminary data.</text>
</comment>
<sequence>MAGYAYQVDAERALLRTSYISSFSPIPALNRTDADVVMYFLLNEASYLGPVFDPWFEATIPVPFNDTYLITDGGASNGFTYSPNKNASVMACTQQTQYCNHDSSRCSALTGVCPEGQPSPTKAMLKEQLQLNKKQEAIFSRLWLAAWQSDMYQAAGLPVGTDLLASSAAPGLTPALPDNQWILEMQHNFILGLISMQMQVMQYATGPPDTNDFQYLTRPNANESWMCNNQVVQNTGYTSFSELGLVLVFVIGGCIILVNQLISAIFGTKIGPLPKNEWDRFYNLSLVLHEQDPAPTSDSNSSVQQVAKLDEKVPPLRRATN</sequence>
<keyword evidence="2" id="KW-0472">Membrane</keyword>
<keyword evidence="4" id="KW-1185">Reference proteome</keyword>
<keyword evidence="2" id="KW-1133">Transmembrane helix</keyword>
<name>A0AA39CGU6_9EURO</name>
<dbReference type="Proteomes" id="UP001172673">
    <property type="component" value="Unassembled WGS sequence"/>
</dbReference>
<feature type="compositionally biased region" description="Polar residues" evidence="1">
    <location>
        <begin position="294"/>
        <end position="305"/>
    </location>
</feature>
<dbReference type="AlphaFoldDB" id="A0AA39CGU6"/>
<evidence type="ECO:0000313" key="3">
    <source>
        <dbReference type="EMBL" id="KAJ9607618.1"/>
    </source>
</evidence>
<dbReference type="EMBL" id="JAPDRK010000011">
    <property type="protein sequence ID" value="KAJ9607618.1"/>
    <property type="molecule type" value="Genomic_DNA"/>
</dbReference>
<feature type="region of interest" description="Disordered" evidence="1">
    <location>
        <begin position="293"/>
        <end position="321"/>
    </location>
</feature>
<reference evidence="3" key="1">
    <citation type="submission" date="2022-10" db="EMBL/GenBank/DDBJ databases">
        <title>Culturing micro-colonial fungi from biological soil crusts in the Mojave desert and describing Neophaeococcomyces mojavensis, and introducing the new genera and species Taxawa tesnikishii.</title>
        <authorList>
            <person name="Kurbessoian T."/>
            <person name="Stajich J.E."/>
        </authorList>
    </citation>
    <scope>NUCLEOTIDE SEQUENCE</scope>
    <source>
        <strain evidence="3">TK_41</strain>
    </source>
</reference>
<organism evidence="3 4">
    <name type="scientific">Cladophialophora chaetospira</name>
    <dbReference type="NCBI Taxonomy" id="386627"/>
    <lineage>
        <taxon>Eukaryota</taxon>
        <taxon>Fungi</taxon>
        <taxon>Dikarya</taxon>
        <taxon>Ascomycota</taxon>
        <taxon>Pezizomycotina</taxon>
        <taxon>Eurotiomycetes</taxon>
        <taxon>Chaetothyriomycetidae</taxon>
        <taxon>Chaetothyriales</taxon>
        <taxon>Herpotrichiellaceae</taxon>
        <taxon>Cladophialophora</taxon>
    </lineage>
</organism>
<proteinExistence type="predicted"/>
<evidence type="ECO:0000313" key="4">
    <source>
        <dbReference type="Proteomes" id="UP001172673"/>
    </source>
</evidence>